<keyword evidence="3" id="KW-1185">Reference proteome</keyword>
<gene>
    <name evidence="2" type="ORF">D9615_004312</name>
</gene>
<dbReference type="EMBL" id="JAACJP010000009">
    <property type="protein sequence ID" value="KAF5382081.1"/>
    <property type="molecule type" value="Genomic_DNA"/>
</dbReference>
<dbReference type="OrthoDB" id="3268409at2759"/>
<sequence>MPLSVVQLSALLQAKQILDDVGLNVHGASDDPDALQLSTFISDNMPQSPSAEVQLSQYEPPIARSFSEKELLAGINHINRLTTVDALIDHPLNAIVEYPQTGSCKGESVAHRFVVDPTNFVHPKFNIQYSLGDGHGGHSDVFCGLLVNRDGTRAYSKHLRTSCKGLKYCSAAPSLQPLDISHFFTSRHELPLFSRHSVRSTGTADEEVFMKTLAFFCAIQEKGCGFDASIDLDGDFTICNVPEGDNDASNFRGKERNTTCRGRLLFQCDKYSQWYIQCAKRDAKNLDHLVLRNIDEFNLEYLAALMSGDAAAVMRFELPAKQFGYGPLAPCTFVASPTKSILAQTPPILSNLLESLFRNMGWKLADVTPRKALLDSNFMFALRKHLGWQRLVDPTLSDLHPSLGNLDYVRRHIDVLRAELFPSGTGWSGALHLLSEHNTLPLEERYVRCVEAHTIEKNKEFRLVICMSPAMSCRLLKCKRPTIDTSFKRLHGWQEFEIETWDAERMRSVVVTRAFTTSQSAEAHCILFRRLFEIATADTGLPVQFYYIHGDGFETWIADAHKGQALGLGRFCQLLCQPLDRFCRYDGKQRLRDLDPYEHLRRFFRICITHFKRNINDIRRYISKDVRIAMLSLASSQPHACLEETLRFIEAGGQKAKAWLNDKRTGSKFVLPAVYQPMSLIPIQFWKASASTSNGNEQAHRNINRDGINLTMLAGIMRGMQYDGRAMASLELHASLGVNARDQAATHYRRMMTSVGRQITVQRRMATAKSEKESSHDTSPSKRRRTSALQTRPTESVDLRRDTSDISTTHSMPSSNTLPMFDTHEPSPTLHHWDTAPLPVIPTPASHGEIRPYHDLHFSTTPDFDALFLGTDTFSYGREPPHSQIMNRYAAYSESDIGEL</sequence>
<comment type="caution">
    <text evidence="2">The sequence shown here is derived from an EMBL/GenBank/DDBJ whole genome shotgun (WGS) entry which is preliminary data.</text>
</comment>
<organism evidence="2 3">
    <name type="scientific">Tricholomella constricta</name>
    <dbReference type="NCBI Taxonomy" id="117010"/>
    <lineage>
        <taxon>Eukaryota</taxon>
        <taxon>Fungi</taxon>
        <taxon>Dikarya</taxon>
        <taxon>Basidiomycota</taxon>
        <taxon>Agaricomycotina</taxon>
        <taxon>Agaricomycetes</taxon>
        <taxon>Agaricomycetidae</taxon>
        <taxon>Agaricales</taxon>
        <taxon>Tricholomatineae</taxon>
        <taxon>Lyophyllaceae</taxon>
        <taxon>Tricholomella</taxon>
    </lineage>
</organism>
<reference evidence="2 3" key="1">
    <citation type="journal article" date="2020" name="ISME J.">
        <title>Uncovering the hidden diversity of litter-decomposition mechanisms in mushroom-forming fungi.</title>
        <authorList>
            <person name="Floudas D."/>
            <person name="Bentzer J."/>
            <person name="Ahren D."/>
            <person name="Johansson T."/>
            <person name="Persson P."/>
            <person name="Tunlid A."/>
        </authorList>
    </citation>
    <scope>NUCLEOTIDE SEQUENCE [LARGE SCALE GENOMIC DNA]</scope>
    <source>
        <strain evidence="2 3">CBS 661.87</strain>
    </source>
</reference>
<feature type="compositionally biased region" description="Basic and acidic residues" evidence="1">
    <location>
        <begin position="795"/>
        <end position="804"/>
    </location>
</feature>
<feature type="compositionally biased region" description="Polar residues" evidence="1">
    <location>
        <begin position="805"/>
        <end position="818"/>
    </location>
</feature>
<feature type="compositionally biased region" description="Basic and acidic residues" evidence="1">
    <location>
        <begin position="769"/>
        <end position="780"/>
    </location>
</feature>
<name>A0A8H5HEI2_9AGAR</name>
<proteinExistence type="predicted"/>
<evidence type="ECO:0000313" key="2">
    <source>
        <dbReference type="EMBL" id="KAF5382081.1"/>
    </source>
</evidence>
<dbReference type="Proteomes" id="UP000565441">
    <property type="component" value="Unassembled WGS sequence"/>
</dbReference>
<feature type="region of interest" description="Disordered" evidence="1">
    <location>
        <begin position="760"/>
        <end position="819"/>
    </location>
</feature>
<evidence type="ECO:0000256" key="1">
    <source>
        <dbReference type="SAM" id="MobiDB-lite"/>
    </source>
</evidence>
<protein>
    <submittedName>
        <fullName evidence="2">Uncharacterized protein</fullName>
    </submittedName>
</protein>
<accession>A0A8H5HEI2</accession>
<evidence type="ECO:0000313" key="3">
    <source>
        <dbReference type="Proteomes" id="UP000565441"/>
    </source>
</evidence>
<dbReference type="AlphaFoldDB" id="A0A8H5HEI2"/>